<dbReference type="Proteomes" id="UP000315471">
    <property type="component" value="Unassembled WGS sequence"/>
</dbReference>
<accession>A0A5C6DD87</accession>
<name>A0A5C6DD87_9BACT</name>
<evidence type="ECO:0000313" key="2">
    <source>
        <dbReference type="Proteomes" id="UP000315471"/>
    </source>
</evidence>
<dbReference type="AlphaFoldDB" id="A0A5C6DD87"/>
<sequence>MSSQDKLVAELIRGLKHERDELKVQMNLGKKELQDQWEAIDEKLDSLDQRYTALKGAVDETADEVYDSLKLLASEINVGFDRIRKHL</sequence>
<proteinExistence type="predicted"/>
<evidence type="ECO:0000313" key="1">
    <source>
        <dbReference type="EMBL" id="TWU33651.1"/>
    </source>
</evidence>
<dbReference type="RefSeq" id="WP_146602763.1">
    <property type="nucleotide sequence ID" value="NZ_SJPY01000013.1"/>
</dbReference>
<gene>
    <name evidence="1" type="ORF">Q31b_57080</name>
</gene>
<dbReference type="OrthoDB" id="7473960at2"/>
<dbReference type="EMBL" id="SJPY01000013">
    <property type="protein sequence ID" value="TWU33651.1"/>
    <property type="molecule type" value="Genomic_DNA"/>
</dbReference>
<keyword evidence="2" id="KW-1185">Reference proteome</keyword>
<protein>
    <submittedName>
        <fullName evidence="1">Uncharacterized protein</fullName>
    </submittedName>
</protein>
<comment type="caution">
    <text evidence="1">The sequence shown here is derived from an EMBL/GenBank/DDBJ whole genome shotgun (WGS) entry which is preliminary data.</text>
</comment>
<organism evidence="1 2">
    <name type="scientific">Novipirellula aureliae</name>
    <dbReference type="NCBI Taxonomy" id="2527966"/>
    <lineage>
        <taxon>Bacteria</taxon>
        <taxon>Pseudomonadati</taxon>
        <taxon>Planctomycetota</taxon>
        <taxon>Planctomycetia</taxon>
        <taxon>Pirellulales</taxon>
        <taxon>Pirellulaceae</taxon>
        <taxon>Novipirellula</taxon>
    </lineage>
</organism>
<reference evidence="1 2" key="1">
    <citation type="submission" date="2019-02" db="EMBL/GenBank/DDBJ databases">
        <title>Deep-cultivation of Planctomycetes and their phenomic and genomic characterization uncovers novel biology.</title>
        <authorList>
            <person name="Wiegand S."/>
            <person name="Jogler M."/>
            <person name="Boedeker C."/>
            <person name="Pinto D."/>
            <person name="Vollmers J."/>
            <person name="Rivas-Marin E."/>
            <person name="Kohn T."/>
            <person name="Peeters S.H."/>
            <person name="Heuer A."/>
            <person name="Rast P."/>
            <person name="Oberbeckmann S."/>
            <person name="Bunk B."/>
            <person name="Jeske O."/>
            <person name="Meyerdierks A."/>
            <person name="Storesund J.E."/>
            <person name="Kallscheuer N."/>
            <person name="Luecker S."/>
            <person name="Lage O.M."/>
            <person name="Pohl T."/>
            <person name="Merkel B.J."/>
            <person name="Hornburger P."/>
            <person name="Mueller R.-W."/>
            <person name="Bruemmer F."/>
            <person name="Labrenz M."/>
            <person name="Spormann A.M."/>
            <person name="Op Den Camp H."/>
            <person name="Overmann J."/>
            <person name="Amann R."/>
            <person name="Jetten M.S.M."/>
            <person name="Mascher T."/>
            <person name="Medema M.H."/>
            <person name="Devos D.P."/>
            <person name="Kaster A.-K."/>
            <person name="Ovreas L."/>
            <person name="Rohde M."/>
            <person name="Galperin M.Y."/>
            <person name="Jogler C."/>
        </authorList>
    </citation>
    <scope>NUCLEOTIDE SEQUENCE [LARGE SCALE GENOMIC DNA]</scope>
    <source>
        <strain evidence="1 2">Q31b</strain>
    </source>
</reference>